<dbReference type="SUPFAM" id="SSF51905">
    <property type="entry name" value="FAD/NAD(P)-binding domain"/>
    <property type="match status" value="1"/>
</dbReference>
<dbReference type="InterPro" id="IPR036188">
    <property type="entry name" value="FAD/NAD-bd_sf"/>
</dbReference>
<evidence type="ECO:0000313" key="2">
    <source>
        <dbReference type="EMBL" id="OCH84940.1"/>
    </source>
</evidence>
<evidence type="ECO:0000313" key="3">
    <source>
        <dbReference type="Proteomes" id="UP000250043"/>
    </source>
</evidence>
<organism evidence="2 3">
    <name type="scientific">Obba rivulosa</name>
    <dbReference type="NCBI Taxonomy" id="1052685"/>
    <lineage>
        <taxon>Eukaryota</taxon>
        <taxon>Fungi</taxon>
        <taxon>Dikarya</taxon>
        <taxon>Basidiomycota</taxon>
        <taxon>Agaricomycotina</taxon>
        <taxon>Agaricomycetes</taxon>
        <taxon>Polyporales</taxon>
        <taxon>Gelatoporiaceae</taxon>
        <taxon>Obba</taxon>
    </lineage>
</organism>
<sequence>MSNRSSYSDASNGMDHPSIDSAFKTGDFSIDEYRPMRVVVVGAGFSGIIAGIRFRQKIPNIDLTIYEKNAGVGGTWHSNKYPGLACDIPAHCYQLTFETNTNWSSFYAPGQEIRQYLEGVVEKYKLGPLLKLRHQLVHARYDEPSGKWLLRIRKTLSTPDGEISEEFDDAADFLFTGVGLISRWSWPEIEGLKSFGGKLFHSANFDTGDETWQEAAKSWKDKKVAVIGVGSSAIQIVPALQDKVAHLTNYVRGKTWLSTPFSGSKIAELVDRDPSTDNYVFTKEDKDKFQDPEYYKRFRHDLEADINSMHAATLKGTTMQEETRAAFQESMKKKLAKKPWIADHLVPDFAVACRRLTPGPGYLEALCEDHVDFVTTHIKRITPNGIETVDGKQEEYDIIICATGYDTSCQFEFPMIGRDGVVLQDKWRPYPETYLTIAVDGFPNWFFSLGPNGCVGSGSLLIIMERQVAYAVQAAQKLQRERLKSIEAMPAAVRDFDEYLEHHFPKTVYSEQCRSWYKMGNEQGRVTGLYPGSSLHAVRALERPRWEDYTFEPLDPVRNRFYWLGDGQTYAEKTMTGDRAWYLNDDEVDYPPIPEN</sequence>
<comment type="similarity">
    <text evidence="1">Belongs to the FAD-binding monooxygenase family.</text>
</comment>
<reference evidence="2 3" key="1">
    <citation type="submission" date="2016-07" db="EMBL/GenBank/DDBJ databases">
        <title>Draft genome of the white-rot fungus Obba rivulosa 3A-2.</title>
        <authorList>
            <consortium name="DOE Joint Genome Institute"/>
            <person name="Miettinen O."/>
            <person name="Riley R."/>
            <person name="Acob R."/>
            <person name="Barry K."/>
            <person name="Cullen D."/>
            <person name="De Vries R."/>
            <person name="Hainaut M."/>
            <person name="Hatakka A."/>
            <person name="Henrissat B."/>
            <person name="Hilden K."/>
            <person name="Kuo R."/>
            <person name="Labutti K."/>
            <person name="Lipzen A."/>
            <person name="Makela M.R."/>
            <person name="Sandor L."/>
            <person name="Spatafora J.W."/>
            <person name="Grigoriev I.V."/>
            <person name="Hibbett D.S."/>
        </authorList>
    </citation>
    <scope>NUCLEOTIDE SEQUENCE [LARGE SCALE GENOMIC DNA]</scope>
    <source>
        <strain evidence="2 3">3A-2</strain>
    </source>
</reference>
<proteinExistence type="inferred from homology"/>
<dbReference type="Pfam" id="PF13450">
    <property type="entry name" value="NAD_binding_8"/>
    <property type="match status" value="1"/>
</dbReference>
<dbReference type="PANTHER" id="PTHR42877:SF7">
    <property type="entry name" value="FLAVIN-BINDING MONOOXYGENASE-RELATED"/>
    <property type="match status" value="1"/>
</dbReference>
<dbReference type="Proteomes" id="UP000250043">
    <property type="component" value="Unassembled WGS sequence"/>
</dbReference>
<keyword evidence="3" id="KW-1185">Reference proteome</keyword>
<gene>
    <name evidence="2" type="ORF">OBBRIDRAFT_355276</name>
</gene>
<dbReference type="Gene3D" id="3.50.50.60">
    <property type="entry name" value="FAD/NAD(P)-binding domain"/>
    <property type="match status" value="2"/>
</dbReference>
<dbReference type="AlphaFoldDB" id="A0A8E2DEK3"/>
<dbReference type="EMBL" id="KV722620">
    <property type="protein sequence ID" value="OCH84940.1"/>
    <property type="molecule type" value="Genomic_DNA"/>
</dbReference>
<dbReference type="PANTHER" id="PTHR42877">
    <property type="entry name" value="L-ORNITHINE N(5)-MONOOXYGENASE-RELATED"/>
    <property type="match status" value="1"/>
</dbReference>
<protein>
    <submittedName>
        <fullName evidence="2">FAD/NAD-binding domain-containing protein</fullName>
    </submittedName>
</protein>
<accession>A0A8E2DEK3</accession>
<dbReference type="InterPro" id="IPR051209">
    <property type="entry name" value="FAD-bind_Monooxygenase_sf"/>
</dbReference>
<dbReference type="OrthoDB" id="74360at2759"/>
<name>A0A8E2DEK3_9APHY</name>
<evidence type="ECO:0000256" key="1">
    <source>
        <dbReference type="ARBA" id="ARBA00010139"/>
    </source>
</evidence>